<protein>
    <submittedName>
        <fullName evidence="2">Uncharacterized protein</fullName>
    </submittedName>
</protein>
<dbReference type="AlphaFoldDB" id="A0A9X3N7V6"/>
<comment type="caution">
    <text evidence="2">The sequence shown here is derived from an EMBL/GenBank/DDBJ whole genome shotgun (WGS) entry which is preliminary data.</text>
</comment>
<sequence>MRSRVSAFVLALAAALTVADPSPGAVGASGPGGRLFTLLGADEHGCDPVGVYPDGSLLVADDSPPRVWRVGLDGVRTPVAALPESVQDIAPDGPSSFVAVARSSRRILRVDLAAQTTSVIVDLPGSADFFERVIALDDGSLVADNGSALWRIVDGKARVVVPGPSGRALITDVAPLGGGAFAYVEFMRDRIVRVERNGRRTVLAHLPPDSGPSTTLASHGDELVALISADEDGVALTHTMRFHGSRQSESLQATGATGIYGNGDGYRRLPLARPSSAWLGGDGELVFRDDECSVRALVPPSSARARIVLLPSTWRSFPRGRIRYLANGAGQWRLTVRQAGGRTSHTTTGTTSGGLGTIRLPSPVPKGVFDVQLILTTPPGGVVQASGRFVTRDRLRMGTARRAIGEEVVGGEGDGGDGWGTELGHCTARSRREVACRVTYYRYNPDESNRGTCRGWARAWLRPDGVRVSDKEVRCPV</sequence>
<reference evidence="2" key="1">
    <citation type="submission" date="2022-10" db="EMBL/GenBank/DDBJ databases">
        <title>The WGS of Solirubrobacter phytolaccae KCTC 29190.</title>
        <authorList>
            <person name="Jiang Z."/>
        </authorList>
    </citation>
    <scope>NUCLEOTIDE SEQUENCE</scope>
    <source>
        <strain evidence="2">KCTC 29190</strain>
    </source>
</reference>
<keyword evidence="3" id="KW-1185">Reference proteome</keyword>
<feature type="signal peptide" evidence="1">
    <location>
        <begin position="1"/>
        <end position="19"/>
    </location>
</feature>
<gene>
    <name evidence="2" type="ORF">OJ997_06935</name>
</gene>
<dbReference type="InterPro" id="IPR011042">
    <property type="entry name" value="6-blade_b-propeller_TolB-like"/>
</dbReference>
<dbReference type="EMBL" id="JAPDDP010000009">
    <property type="protein sequence ID" value="MDA0180024.1"/>
    <property type="molecule type" value="Genomic_DNA"/>
</dbReference>
<proteinExistence type="predicted"/>
<dbReference type="Gene3D" id="2.120.10.30">
    <property type="entry name" value="TolB, C-terminal domain"/>
    <property type="match status" value="1"/>
</dbReference>
<name>A0A9X3N7V6_9ACTN</name>
<dbReference type="Proteomes" id="UP001147653">
    <property type="component" value="Unassembled WGS sequence"/>
</dbReference>
<evidence type="ECO:0000313" key="3">
    <source>
        <dbReference type="Proteomes" id="UP001147653"/>
    </source>
</evidence>
<evidence type="ECO:0000313" key="2">
    <source>
        <dbReference type="EMBL" id="MDA0180024.1"/>
    </source>
</evidence>
<keyword evidence="1" id="KW-0732">Signal</keyword>
<dbReference type="RefSeq" id="WP_270024334.1">
    <property type="nucleotide sequence ID" value="NZ_JAPDDP010000009.1"/>
</dbReference>
<accession>A0A9X3N7V6</accession>
<evidence type="ECO:0000256" key="1">
    <source>
        <dbReference type="SAM" id="SignalP"/>
    </source>
</evidence>
<dbReference type="SUPFAM" id="SSF63829">
    <property type="entry name" value="Calcium-dependent phosphotriesterase"/>
    <property type="match status" value="1"/>
</dbReference>
<feature type="chain" id="PRO_5040822182" evidence="1">
    <location>
        <begin position="20"/>
        <end position="477"/>
    </location>
</feature>
<organism evidence="2 3">
    <name type="scientific">Solirubrobacter phytolaccae</name>
    <dbReference type="NCBI Taxonomy" id="1404360"/>
    <lineage>
        <taxon>Bacteria</taxon>
        <taxon>Bacillati</taxon>
        <taxon>Actinomycetota</taxon>
        <taxon>Thermoleophilia</taxon>
        <taxon>Solirubrobacterales</taxon>
        <taxon>Solirubrobacteraceae</taxon>
        <taxon>Solirubrobacter</taxon>
    </lineage>
</organism>